<dbReference type="Proteomes" id="UP000280307">
    <property type="component" value="Unassembled WGS sequence"/>
</dbReference>
<sequence length="140" mass="16223">MNTFFATDWLIPGELLVRHRNLKAGCLTKNPLAQLRDCRTGQFACTKEDQHIPPATEDHLRIERRILFQKALCINRERIAFPLQIMATHRQRLTQPRCRRLMHQLRGTHILSEAVAAKDVVLDARHINHGQGIFCFHLVS</sequence>
<gene>
    <name evidence="1" type="ORF">EI684_09535</name>
</gene>
<proteinExistence type="predicted"/>
<comment type="caution">
    <text evidence="1">The sequence shown here is derived from an EMBL/GenBank/DDBJ whole genome shotgun (WGS) entry which is preliminary data.</text>
</comment>
<name>A0A426U141_9CHLR</name>
<reference evidence="1 2" key="1">
    <citation type="submission" date="2018-12" db="EMBL/GenBank/DDBJ databases">
        <title>Genome Sequence of Candidatus Viridilinea halotolerans isolated from saline sulfide-rich spring.</title>
        <authorList>
            <person name="Grouzdev D.S."/>
            <person name="Burganskaya E.I."/>
            <person name="Krutkina M.S."/>
            <person name="Sukhacheva M.V."/>
            <person name="Gorlenko V.M."/>
        </authorList>
    </citation>
    <scope>NUCLEOTIDE SEQUENCE [LARGE SCALE GENOMIC DNA]</scope>
    <source>
        <strain evidence="1">Chok-6</strain>
    </source>
</reference>
<protein>
    <submittedName>
        <fullName evidence="1">Uncharacterized protein</fullName>
    </submittedName>
</protein>
<dbReference type="EMBL" id="RSAS01000366">
    <property type="protein sequence ID" value="RRR72937.1"/>
    <property type="molecule type" value="Genomic_DNA"/>
</dbReference>
<evidence type="ECO:0000313" key="1">
    <source>
        <dbReference type="EMBL" id="RRR72937.1"/>
    </source>
</evidence>
<dbReference type="AlphaFoldDB" id="A0A426U141"/>
<organism evidence="1 2">
    <name type="scientific">Candidatus Viridilinea halotolerans</name>
    <dbReference type="NCBI Taxonomy" id="2491704"/>
    <lineage>
        <taxon>Bacteria</taxon>
        <taxon>Bacillati</taxon>
        <taxon>Chloroflexota</taxon>
        <taxon>Chloroflexia</taxon>
        <taxon>Chloroflexales</taxon>
        <taxon>Chloroflexineae</taxon>
        <taxon>Oscillochloridaceae</taxon>
        <taxon>Candidatus Viridilinea</taxon>
    </lineage>
</organism>
<evidence type="ECO:0000313" key="2">
    <source>
        <dbReference type="Proteomes" id="UP000280307"/>
    </source>
</evidence>
<accession>A0A426U141</accession>